<gene>
    <name evidence="1" type="ORF">GCM10023231_11290</name>
</gene>
<proteinExistence type="predicted"/>
<evidence type="ECO:0000313" key="1">
    <source>
        <dbReference type="EMBL" id="GAA4785200.1"/>
    </source>
</evidence>
<evidence type="ECO:0000313" key="2">
    <source>
        <dbReference type="Proteomes" id="UP001501411"/>
    </source>
</evidence>
<dbReference type="EMBL" id="BAABIQ010000005">
    <property type="protein sequence ID" value="GAA4785200.1"/>
    <property type="molecule type" value="Genomic_DNA"/>
</dbReference>
<accession>A0ABP9AVI1</accession>
<dbReference type="RefSeq" id="WP_345230746.1">
    <property type="nucleotide sequence ID" value="NZ_BAABIQ010000005.1"/>
</dbReference>
<dbReference type="Proteomes" id="UP001501411">
    <property type="component" value="Unassembled WGS sequence"/>
</dbReference>
<reference evidence="2" key="1">
    <citation type="journal article" date="2019" name="Int. J. Syst. Evol. Microbiol.">
        <title>The Global Catalogue of Microorganisms (GCM) 10K type strain sequencing project: providing services to taxonomists for standard genome sequencing and annotation.</title>
        <authorList>
            <consortium name="The Broad Institute Genomics Platform"/>
            <consortium name="The Broad Institute Genome Sequencing Center for Infectious Disease"/>
            <person name="Wu L."/>
            <person name="Ma J."/>
        </authorList>
    </citation>
    <scope>NUCLEOTIDE SEQUENCE [LARGE SCALE GENOMIC DNA]</scope>
    <source>
        <strain evidence="2">JCM 18200</strain>
    </source>
</reference>
<organism evidence="1 2">
    <name type="scientific">Olivibacter ginsenosidimutans</name>
    <dbReference type="NCBI Taxonomy" id="1176537"/>
    <lineage>
        <taxon>Bacteria</taxon>
        <taxon>Pseudomonadati</taxon>
        <taxon>Bacteroidota</taxon>
        <taxon>Sphingobacteriia</taxon>
        <taxon>Sphingobacteriales</taxon>
        <taxon>Sphingobacteriaceae</taxon>
        <taxon>Olivibacter</taxon>
    </lineage>
</organism>
<name>A0ABP9AVI1_9SPHI</name>
<keyword evidence="2" id="KW-1185">Reference proteome</keyword>
<evidence type="ECO:0008006" key="3">
    <source>
        <dbReference type="Google" id="ProtNLM"/>
    </source>
</evidence>
<sequence length="75" mass="8513">MERIVIEVDDKLAKAWRNASEQQKKTISNRVNVSLAKALGEDNTAEYLMFLSDLRKDMSAKGLTEAELNDILNEE</sequence>
<protein>
    <recommendedName>
        <fullName evidence="3">Antitoxin</fullName>
    </recommendedName>
</protein>
<comment type="caution">
    <text evidence="1">The sequence shown here is derived from an EMBL/GenBank/DDBJ whole genome shotgun (WGS) entry which is preliminary data.</text>
</comment>